<dbReference type="AlphaFoldDB" id="A0A3P6SGJ8"/>
<dbReference type="STRING" id="42156.A0A3P6SGJ8"/>
<name>A0A3P6SGJ8_LITSI</name>
<dbReference type="OMA" id="CHMFGAR"/>
<protein>
    <submittedName>
        <fullName evidence="1">Uncharacterized protein</fullName>
    </submittedName>
</protein>
<dbReference type="EMBL" id="UYRX01000013">
    <property type="protein sequence ID" value="VDK68743.1"/>
    <property type="molecule type" value="Genomic_DNA"/>
</dbReference>
<keyword evidence="2" id="KW-1185">Reference proteome</keyword>
<evidence type="ECO:0000313" key="2">
    <source>
        <dbReference type="Proteomes" id="UP000277928"/>
    </source>
</evidence>
<reference evidence="1 2" key="1">
    <citation type="submission" date="2018-08" db="EMBL/GenBank/DDBJ databases">
        <authorList>
            <person name="Laetsch R D."/>
            <person name="Stevens L."/>
            <person name="Kumar S."/>
            <person name="Blaxter L. M."/>
        </authorList>
    </citation>
    <scope>NUCLEOTIDE SEQUENCE [LARGE SCALE GENOMIC DNA]</scope>
</reference>
<evidence type="ECO:0000313" key="1">
    <source>
        <dbReference type="EMBL" id="VDK68743.1"/>
    </source>
</evidence>
<organism evidence="1 2">
    <name type="scientific">Litomosoides sigmodontis</name>
    <name type="common">Filarial nematode worm</name>
    <dbReference type="NCBI Taxonomy" id="42156"/>
    <lineage>
        <taxon>Eukaryota</taxon>
        <taxon>Metazoa</taxon>
        <taxon>Ecdysozoa</taxon>
        <taxon>Nematoda</taxon>
        <taxon>Chromadorea</taxon>
        <taxon>Rhabditida</taxon>
        <taxon>Spirurina</taxon>
        <taxon>Spiruromorpha</taxon>
        <taxon>Filarioidea</taxon>
        <taxon>Onchocercidae</taxon>
        <taxon>Litomosoides</taxon>
    </lineage>
</organism>
<dbReference type="Proteomes" id="UP000277928">
    <property type="component" value="Unassembled WGS sequence"/>
</dbReference>
<gene>
    <name evidence="1" type="ORF">NLS_LOCUS538</name>
</gene>
<dbReference type="OrthoDB" id="5848443at2759"/>
<sequence length="175" mass="20093">MAHGKSLNERERITDEIFTSFNNEIGQRSTIFSKAGRDSIGYEQKWDRSKEQIRKRLLFIVPRNGLKCEVCNDDVCNALLDASKTILKNILEEALKVKRSHLVNSSGICHMFGARKRRNEGGRLNDSYIVVSKRTPLHVADIIDALRINHRFITTWIRQLLMERLASIERSGGVK</sequence>
<proteinExistence type="predicted"/>
<accession>A0A3P6SGJ8</accession>